<dbReference type="Proteomes" id="UP000002668">
    <property type="component" value="Genome"/>
</dbReference>
<protein>
    <submittedName>
        <fullName evidence="1">Predicted protein</fullName>
    </submittedName>
</protein>
<proteinExistence type="predicted"/>
<dbReference type="VEuPathDB" id="FungiDB:LEMA_P010350.1"/>
<evidence type="ECO:0000313" key="2">
    <source>
        <dbReference type="Proteomes" id="UP000002668"/>
    </source>
</evidence>
<reference evidence="2" key="1">
    <citation type="journal article" date="2011" name="Nat. Commun.">
        <title>Effector diversification within compartments of the Leptosphaeria maculans genome affected by Repeat-Induced Point mutations.</title>
        <authorList>
            <person name="Rouxel T."/>
            <person name="Grandaubert J."/>
            <person name="Hane J.K."/>
            <person name="Hoede C."/>
            <person name="van de Wouw A.P."/>
            <person name="Couloux A."/>
            <person name="Dominguez V."/>
            <person name="Anthouard V."/>
            <person name="Bally P."/>
            <person name="Bourras S."/>
            <person name="Cozijnsen A.J."/>
            <person name="Ciuffetti L.M."/>
            <person name="Degrave A."/>
            <person name="Dilmaghani A."/>
            <person name="Duret L."/>
            <person name="Fudal I."/>
            <person name="Goodwin S.B."/>
            <person name="Gout L."/>
            <person name="Glaser N."/>
            <person name="Linglin J."/>
            <person name="Kema G.H.J."/>
            <person name="Lapalu N."/>
            <person name="Lawrence C.B."/>
            <person name="May K."/>
            <person name="Meyer M."/>
            <person name="Ollivier B."/>
            <person name="Poulain J."/>
            <person name="Schoch C.L."/>
            <person name="Simon A."/>
            <person name="Spatafora J.W."/>
            <person name="Stachowiak A."/>
            <person name="Turgeon B.G."/>
            <person name="Tyler B.M."/>
            <person name="Vincent D."/>
            <person name="Weissenbach J."/>
            <person name="Amselem J."/>
            <person name="Quesneville H."/>
            <person name="Oliver R.P."/>
            <person name="Wincker P."/>
            <person name="Balesdent M.-H."/>
            <person name="Howlett B.J."/>
        </authorList>
    </citation>
    <scope>NUCLEOTIDE SEQUENCE [LARGE SCALE GENOMIC DNA]</scope>
    <source>
        <strain evidence="2">JN3 / isolate v23.1.3 / race Av1-4-5-6-7-8</strain>
    </source>
</reference>
<evidence type="ECO:0000313" key="1">
    <source>
        <dbReference type="EMBL" id="CBY02248.1"/>
    </source>
</evidence>
<dbReference type="HOGENOM" id="CLU_1409013_0_0_1"/>
<accession>E5ACP6</accession>
<dbReference type="OrthoDB" id="10603814at2759"/>
<sequence length="193" mass="20978">MPPPIRQCTAHATLHLCIPCLVGEGFSSNPHISVWVPSSASLRDPVARCSSDSSYCLRPVSELTASTVSDTPSENGAVEKIVPWFKPLFRQTWDVTNFLPSVKVCMCVGTTIYVWCKGGLWLYMTLAFRLAGLKSSEHLPASRSGDLNIHGCKASRTHAWRFSISGLFSVLESGDPHAVGTKTGETKTSILIL</sequence>
<dbReference type="EMBL" id="FP929139">
    <property type="protein sequence ID" value="CBY02248.1"/>
    <property type="molecule type" value="Genomic_DNA"/>
</dbReference>
<dbReference type="GeneID" id="13286519"/>
<keyword evidence="2" id="KW-1185">Reference proteome</keyword>
<organism evidence="1 2">
    <name type="scientific">Leptosphaeria maculans (strain JN3 / isolate v23.1.3 / race Av1-4-5-6-7-8)</name>
    <name type="common">Blackleg fungus</name>
    <name type="synonym">Phoma lingam</name>
    <dbReference type="NCBI Taxonomy" id="985895"/>
    <lineage>
        <taxon>Eukaryota</taxon>
        <taxon>Fungi</taxon>
        <taxon>Dikarya</taxon>
        <taxon>Ascomycota</taxon>
        <taxon>Pezizomycotina</taxon>
        <taxon>Dothideomycetes</taxon>
        <taxon>Pleosporomycetidae</taxon>
        <taxon>Pleosporales</taxon>
        <taxon>Pleosporineae</taxon>
        <taxon>Leptosphaeriaceae</taxon>
        <taxon>Plenodomus</taxon>
        <taxon>Plenodomus lingam/Leptosphaeria maculans species complex</taxon>
    </lineage>
</organism>
<gene>
    <name evidence="1" type="ORF">LEMA_P010350.1</name>
</gene>
<dbReference type="AlphaFoldDB" id="E5ACP6"/>
<name>E5ACP6_LEPMJ</name>
<dbReference type="InParanoid" id="E5ACP6"/>